<proteinExistence type="predicted"/>
<organism evidence="1 2">
    <name type="scientific">Paenibacillus larvae subsp. pulvifaciens</name>
    <dbReference type="NCBI Taxonomy" id="1477"/>
    <lineage>
        <taxon>Bacteria</taxon>
        <taxon>Bacillati</taxon>
        <taxon>Bacillota</taxon>
        <taxon>Bacilli</taxon>
        <taxon>Bacillales</taxon>
        <taxon>Paenibacillaceae</taxon>
        <taxon>Paenibacillus</taxon>
    </lineage>
</organism>
<dbReference type="AlphaFoldDB" id="A0A1U9YIS2"/>
<protein>
    <submittedName>
        <fullName evidence="1">Uncharacterized protein</fullName>
    </submittedName>
</protein>
<gene>
    <name evidence="1" type="ORF">B7C51_03850</name>
</gene>
<dbReference type="Proteomes" id="UP000192727">
    <property type="component" value="Chromosome"/>
</dbReference>
<dbReference type="RefSeq" id="WP_024094512.1">
    <property type="nucleotide sequence ID" value="NZ_CP019794.1"/>
</dbReference>
<dbReference type="EMBL" id="CP020557">
    <property type="protein sequence ID" value="ARF67126.1"/>
    <property type="molecule type" value="Genomic_DNA"/>
</dbReference>
<accession>A0A1U9YIS2</accession>
<dbReference type="GeneID" id="64219694"/>
<sequence>MKLQDALLNWLQIYIVAEARPDDGAAVQTKQFFEQILQEDHHLTEFHVALKDEEYIQVDYVRDGELFSQQFDRAFSEQLLIDINSNPKYSDE</sequence>
<evidence type="ECO:0000313" key="1">
    <source>
        <dbReference type="EMBL" id="ARF67126.1"/>
    </source>
</evidence>
<name>A0A1U9YIS2_9BACL</name>
<reference evidence="1 2" key="1">
    <citation type="submission" date="2017-03" db="EMBL/GenBank/DDBJ databases">
        <title>Paenibacillus larvae genome sequencing.</title>
        <authorList>
            <person name="Dingman D.W."/>
        </authorList>
    </citation>
    <scope>NUCLEOTIDE SEQUENCE [LARGE SCALE GENOMIC DNA]</scope>
    <source>
        <strain evidence="1 2">SAG 10367</strain>
    </source>
</reference>
<evidence type="ECO:0000313" key="2">
    <source>
        <dbReference type="Proteomes" id="UP000192727"/>
    </source>
</evidence>